<comment type="caution">
    <text evidence="2">The sequence shown here is derived from an EMBL/GenBank/DDBJ whole genome shotgun (WGS) entry which is preliminary data.</text>
</comment>
<organism evidence="2 3">
    <name type="scientific">Paenibacillus taihuensis</name>
    <dbReference type="NCBI Taxonomy" id="1156355"/>
    <lineage>
        <taxon>Bacteria</taxon>
        <taxon>Bacillati</taxon>
        <taxon>Bacillota</taxon>
        <taxon>Bacilli</taxon>
        <taxon>Bacillales</taxon>
        <taxon>Paenibacillaceae</taxon>
        <taxon>Paenibacillus</taxon>
    </lineage>
</organism>
<evidence type="ECO:0000313" key="3">
    <source>
        <dbReference type="Proteomes" id="UP000256304"/>
    </source>
</evidence>
<name>A0A3D9S6J8_9BACL</name>
<reference evidence="2 3" key="1">
    <citation type="submission" date="2018-08" db="EMBL/GenBank/DDBJ databases">
        <title>Genomic Encyclopedia of Type Strains, Phase III (KMG-III): the genomes of soil and plant-associated and newly described type strains.</title>
        <authorList>
            <person name="Whitman W."/>
        </authorList>
    </citation>
    <scope>NUCLEOTIDE SEQUENCE [LARGE SCALE GENOMIC DNA]</scope>
    <source>
        <strain evidence="2 3">CGMCC 1.10966</strain>
    </source>
</reference>
<dbReference type="EMBL" id="QTTN01000008">
    <property type="protein sequence ID" value="REE88605.1"/>
    <property type="molecule type" value="Genomic_DNA"/>
</dbReference>
<keyword evidence="3" id="KW-1185">Reference proteome</keyword>
<keyword evidence="1" id="KW-0732">Signal</keyword>
<feature type="chain" id="PRO_5017765306" evidence="1">
    <location>
        <begin position="39"/>
        <end position="161"/>
    </location>
</feature>
<gene>
    <name evidence="2" type="ORF">A8990_108101</name>
</gene>
<evidence type="ECO:0000313" key="2">
    <source>
        <dbReference type="EMBL" id="REE88605.1"/>
    </source>
</evidence>
<dbReference type="AlphaFoldDB" id="A0A3D9S6J8"/>
<proteinExistence type="predicted"/>
<feature type="signal peptide" evidence="1">
    <location>
        <begin position="1"/>
        <end position="38"/>
    </location>
</feature>
<evidence type="ECO:0000256" key="1">
    <source>
        <dbReference type="SAM" id="SignalP"/>
    </source>
</evidence>
<dbReference type="Proteomes" id="UP000256304">
    <property type="component" value="Unassembled WGS sequence"/>
</dbReference>
<sequence>MTDFKGDFVMNMLKMYRKHFIAVIALFLCLMIPAAAGAAMHDEGGGADQRPVQAFDVVQGKVVKSVPNSPEFQGYAKSWLNGVTGLSPKLSADDKCGYVFRIPLDQPTAVKAGNAQVMTQDVFLFYCPKKPQLLLVFDENRKPYLLTFKGNIKPFLKAMDL</sequence>
<accession>A0A3D9S6J8</accession>
<protein>
    <submittedName>
        <fullName evidence="2">Uncharacterized protein</fullName>
    </submittedName>
</protein>